<evidence type="ECO:0000256" key="1">
    <source>
        <dbReference type="SAM" id="MobiDB-lite"/>
    </source>
</evidence>
<dbReference type="InterPro" id="IPR023346">
    <property type="entry name" value="Lysozyme-like_dom_sf"/>
</dbReference>
<evidence type="ECO:0000313" key="5">
    <source>
        <dbReference type="Proteomes" id="UP000094053"/>
    </source>
</evidence>
<sequence length="310" mass="33334">MSVIAAIRRAATVVVVAIALASCATPAGPPPPPASAPPASSAPPAAPPPPPIRRELATDPAQIADGLVEDERALRDPASSEELLTAAAHRQQAAYRAIGRHREWDAVVRPRILPELLDFYDGNVSARRHLTALSEGTEQDTVPAWRIVDPTPADELLGHYREAQTASGVPWNYLAAINFIETAFGRIAGVSTAGAQGPMQFLPSTFAAYGEGGDINSPRDAIMAAGRYLAANGFARDPDHALFRYNNSYHYVRAVSGYAALMAADPAAFPAYHRWQVYYKTTIGDLLLPVGYFAQTRIPVEQYLASRPPR</sequence>
<accession>A0A1E3RMN7</accession>
<comment type="caution">
    <text evidence="4">The sequence shown here is derived from an EMBL/GenBank/DDBJ whole genome shotgun (WGS) entry which is preliminary data.</text>
</comment>
<evidence type="ECO:0000256" key="2">
    <source>
        <dbReference type="SAM" id="SignalP"/>
    </source>
</evidence>
<dbReference type="RefSeq" id="WP_069412865.1">
    <property type="nucleotide sequence ID" value="NZ_JACKUL010000024.1"/>
</dbReference>
<dbReference type="STRING" id="1776.BHQ18_06965"/>
<feature type="compositionally biased region" description="Pro residues" evidence="1">
    <location>
        <begin position="27"/>
        <end position="51"/>
    </location>
</feature>
<keyword evidence="5" id="KW-1185">Reference proteome</keyword>
<dbReference type="SUPFAM" id="SSF53955">
    <property type="entry name" value="Lysozyme-like"/>
    <property type="match status" value="1"/>
</dbReference>
<dbReference type="OrthoDB" id="9796191at2"/>
<name>A0A1E3RMN7_MYCFV</name>
<dbReference type="Proteomes" id="UP000094053">
    <property type="component" value="Unassembled WGS sequence"/>
</dbReference>
<dbReference type="InterPro" id="IPR031304">
    <property type="entry name" value="SLT_2"/>
</dbReference>
<evidence type="ECO:0000259" key="3">
    <source>
        <dbReference type="Pfam" id="PF13406"/>
    </source>
</evidence>
<feature type="signal peptide" evidence="2">
    <location>
        <begin position="1"/>
        <end position="27"/>
    </location>
</feature>
<dbReference type="CDD" id="cd13399">
    <property type="entry name" value="Slt35-like"/>
    <property type="match status" value="1"/>
</dbReference>
<reference evidence="5" key="1">
    <citation type="submission" date="2016-09" db="EMBL/GenBank/DDBJ databases">
        <authorList>
            <person name="Greninger A.L."/>
            <person name="Jerome K.R."/>
            <person name="Mcnair B."/>
            <person name="Wallis C."/>
            <person name="Fang F."/>
        </authorList>
    </citation>
    <scope>NUCLEOTIDE SEQUENCE [LARGE SCALE GENOMIC DNA]</scope>
    <source>
        <strain evidence="5">M6</strain>
    </source>
</reference>
<dbReference type="Gene3D" id="1.10.530.10">
    <property type="match status" value="1"/>
</dbReference>
<feature type="region of interest" description="Disordered" evidence="1">
    <location>
        <begin position="26"/>
        <end position="55"/>
    </location>
</feature>
<proteinExistence type="predicted"/>
<protein>
    <submittedName>
        <fullName evidence="4">Lytic transglycosylase</fullName>
    </submittedName>
</protein>
<evidence type="ECO:0000313" key="4">
    <source>
        <dbReference type="EMBL" id="ODQ91131.1"/>
    </source>
</evidence>
<dbReference type="Pfam" id="PF13406">
    <property type="entry name" value="SLT_2"/>
    <property type="match status" value="1"/>
</dbReference>
<keyword evidence="2" id="KW-0732">Signal</keyword>
<organism evidence="4 5">
    <name type="scientific">Mycolicibacterium flavescens</name>
    <name type="common">Mycobacterium flavescens</name>
    <dbReference type="NCBI Taxonomy" id="1776"/>
    <lineage>
        <taxon>Bacteria</taxon>
        <taxon>Bacillati</taxon>
        <taxon>Actinomycetota</taxon>
        <taxon>Actinomycetes</taxon>
        <taxon>Mycobacteriales</taxon>
        <taxon>Mycobacteriaceae</taxon>
        <taxon>Mycolicibacterium</taxon>
    </lineage>
</organism>
<feature type="domain" description="Transglycosylase SLT" evidence="3">
    <location>
        <begin position="191"/>
        <end position="237"/>
    </location>
</feature>
<dbReference type="EMBL" id="MIHA01000004">
    <property type="protein sequence ID" value="ODQ91131.1"/>
    <property type="molecule type" value="Genomic_DNA"/>
</dbReference>
<dbReference type="AlphaFoldDB" id="A0A1E3RMN7"/>
<feature type="chain" id="PRO_5039068755" evidence="2">
    <location>
        <begin position="28"/>
        <end position="310"/>
    </location>
</feature>
<gene>
    <name evidence="4" type="ORF">BHQ18_06965</name>
</gene>